<dbReference type="Gene3D" id="1.10.490.10">
    <property type="entry name" value="Globins"/>
    <property type="match status" value="1"/>
</dbReference>
<dbReference type="RefSeq" id="WP_192730979.1">
    <property type="nucleotide sequence ID" value="NZ_BAAAVL010000004.1"/>
</dbReference>
<dbReference type="Gene3D" id="2.60.120.10">
    <property type="entry name" value="Jelly Rolls"/>
    <property type="match status" value="1"/>
</dbReference>
<comment type="caution">
    <text evidence="2">The sequence shown here is derived from an EMBL/GenBank/DDBJ whole genome shotgun (WGS) entry which is preliminary data.</text>
</comment>
<dbReference type="Proteomes" id="UP000620262">
    <property type="component" value="Unassembled WGS sequence"/>
</dbReference>
<accession>A0ABR9IVG8</accession>
<keyword evidence="3" id="KW-1185">Reference proteome</keyword>
<reference evidence="2 3" key="1">
    <citation type="submission" date="2020-10" db="EMBL/GenBank/DDBJ databases">
        <title>Sequencing the genomes of 1000 actinobacteria strains.</title>
        <authorList>
            <person name="Klenk H.-P."/>
        </authorList>
    </citation>
    <scope>NUCLEOTIDE SEQUENCE [LARGE SCALE GENOMIC DNA]</scope>
    <source>
        <strain evidence="2 3">DSM 7307</strain>
    </source>
</reference>
<dbReference type="EMBL" id="JADBEC010000002">
    <property type="protein sequence ID" value="MBE1507208.1"/>
    <property type="molecule type" value="Genomic_DNA"/>
</dbReference>
<evidence type="ECO:0000313" key="2">
    <source>
        <dbReference type="EMBL" id="MBE1507208.1"/>
    </source>
</evidence>
<dbReference type="InterPro" id="IPR009050">
    <property type="entry name" value="Globin-like_sf"/>
</dbReference>
<dbReference type="SUPFAM" id="SSF46458">
    <property type="entry name" value="Globin-like"/>
    <property type="match status" value="1"/>
</dbReference>
<feature type="domain" description="TehB/YeaR-like" evidence="1">
    <location>
        <begin position="142"/>
        <end position="214"/>
    </location>
</feature>
<sequence>MGDAMDADKLEENQILPVLERFYEKVRCDPALGPVFAVVADWSEHLQRLTEFWSSLMLTSGKYKGNPVAMHLIHADKIEPAMFERWLAIWRETTNEMLPQVVAQEMQIKAGRIASRLNLALTGEMLEWRAEKPASPAAKPYKTTKIFDEKTVPPALLESHRVKFGTWALIRVLKGSMRLVSGYTVTSLNPDCIGRVLPEVEHHLELRDPVRFQIEFFDRDPLHIDSIERKKYA</sequence>
<dbReference type="SUPFAM" id="SSF51197">
    <property type="entry name" value="Clavaminate synthase-like"/>
    <property type="match status" value="1"/>
</dbReference>
<dbReference type="Pfam" id="PF09313">
    <property type="entry name" value="TehB-like"/>
    <property type="match status" value="1"/>
</dbReference>
<dbReference type="InterPro" id="IPR014710">
    <property type="entry name" value="RmlC-like_jellyroll"/>
</dbReference>
<evidence type="ECO:0000259" key="1">
    <source>
        <dbReference type="Pfam" id="PF09313"/>
    </source>
</evidence>
<organism evidence="2 3">
    <name type="scientific">Rhizobium viscosum</name>
    <name type="common">Arthrobacter viscosus</name>
    <dbReference type="NCBI Taxonomy" id="1673"/>
    <lineage>
        <taxon>Bacteria</taxon>
        <taxon>Pseudomonadati</taxon>
        <taxon>Pseudomonadota</taxon>
        <taxon>Alphaproteobacteria</taxon>
        <taxon>Hyphomicrobiales</taxon>
        <taxon>Rhizobiaceae</taxon>
        <taxon>Rhizobium/Agrobacterium group</taxon>
        <taxon>Rhizobium</taxon>
    </lineage>
</organism>
<gene>
    <name evidence="2" type="ORF">H4W29_004453</name>
</gene>
<protein>
    <submittedName>
        <fullName evidence="2">Truncated hemoglobin YjbI/tellurite resistance-related uncharacterized protein</fullName>
    </submittedName>
</protein>
<dbReference type="InterPro" id="IPR015392">
    <property type="entry name" value="TehB/YeaR-like_dom"/>
</dbReference>
<proteinExistence type="predicted"/>
<dbReference type="InterPro" id="IPR012292">
    <property type="entry name" value="Globin/Proto"/>
</dbReference>
<name>A0ABR9IVG8_RHIVS</name>
<evidence type="ECO:0000313" key="3">
    <source>
        <dbReference type="Proteomes" id="UP000620262"/>
    </source>
</evidence>
<dbReference type="CDD" id="cd08916">
    <property type="entry name" value="TrHb3_P"/>
    <property type="match status" value="1"/>
</dbReference>